<protein>
    <recommendedName>
        <fullName evidence="5">Pre-rRNA-processing protein</fullName>
    </recommendedName>
</protein>
<dbReference type="Proteomes" id="UP001194468">
    <property type="component" value="Unassembled WGS sequence"/>
</dbReference>
<evidence type="ECO:0000256" key="2">
    <source>
        <dbReference type="ARBA" id="ARBA00004123"/>
    </source>
</evidence>
<sequence length="759" mass="83460">MPKSSRKKKEKVADFSKAKLKLGKGKKLPTNVVDTSFKARSIALPTQSIAVEKDSAVPTNKRRQTFSDILSLLKHYNAGARKDAIFSARELFQDHPGLLERSIAPLLSACARLVGDEDASVRKTLLSFLDWILPRLEKKDLIPHVPLLLLFAASAQTHIFPEIRIDAVRFLNLLLDAVPESVVCGWDESGLGHGMRILEGYLGILSAGTKFGGAEGSAQATSTASVVLSPQSKLVVLQSLSSFLSHAIDPQPFAGESHRGIGQATGAVPTWFVRPSFVNTRLYEEHAKALQPSLHGVNGKHLTWSVDPDFESFDEDFVYDPRLLCGELETVQDLSNLSDLSPEMGDVSRSLGGIPLIMRLSRTLYPTLTATFLDGAPVVFSPSTNPTETEVQMLMAAFKITRTLYGAILQSVDPGADLLAPCEELKTLLGYLTGYFPFTAAHREAKVEQAFQDLSVIYCELLSLLVLVSHQSGTRNMDRRNRFRAPRHTFLSPLKSRFSLSSQVDLVKSYVIRLLQGDGGSGAQLSRPISVAIYTALLPTIWALLNQRSGDQPEQEPSAVLTATLDHAMRASSVSAVKRLTVEFVGRLLLLEKEVGYIGHFHPRDAGAGRKFQEWLLHLPKALWQVGTDNFATTRAILGVLLRLVQRGSHVVEREQISSLSSRLTPFFRIVHPIRGQVLGPFTKIPSSEVHVRYLTLDLCASLVTDQARSGTEDGGLCHAVSEAVKGTREEPYWDRVRAAMRGAWVKDGPPEIQDRATK</sequence>
<comment type="caution">
    <text evidence="7">The sequence shown here is derived from an EMBL/GenBank/DDBJ whole genome shotgun (WGS) entry which is preliminary data.</text>
</comment>
<keyword evidence="5" id="KW-0698">rRNA processing</keyword>
<dbReference type="InterPro" id="IPR024679">
    <property type="entry name" value="Ipi1_N"/>
</dbReference>
<comment type="subcellular location">
    <subcellularLocation>
        <location evidence="2 5">Nucleus</location>
    </subcellularLocation>
</comment>
<reference evidence="7" key="2">
    <citation type="journal article" date="2020" name="Nat. Commun.">
        <title>Large-scale genome sequencing of mycorrhizal fungi provides insights into the early evolution of symbiotic traits.</title>
        <authorList>
            <person name="Miyauchi S."/>
            <person name="Kiss E."/>
            <person name="Kuo A."/>
            <person name="Drula E."/>
            <person name="Kohler A."/>
            <person name="Sanchez-Garcia M."/>
            <person name="Morin E."/>
            <person name="Andreopoulos B."/>
            <person name="Barry K.W."/>
            <person name="Bonito G."/>
            <person name="Buee M."/>
            <person name="Carver A."/>
            <person name="Chen C."/>
            <person name="Cichocki N."/>
            <person name="Clum A."/>
            <person name="Culley D."/>
            <person name="Crous P.W."/>
            <person name="Fauchery L."/>
            <person name="Girlanda M."/>
            <person name="Hayes R.D."/>
            <person name="Keri Z."/>
            <person name="LaButti K."/>
            <person name="Lipzen A."/>
            <person name="Lombard V."/>
            <person name="Magnuson J."/>
            <person name="Maillard F."/>
            <person name="Murat C."/>
            <person name="Nolan M."/>
            <person name="Ohm R.A."/>
            <person name="Pangilinan J."/>
            <person name="Pereira M.F."/>
            <person name="Perotto S."/>
            <person name="Peter M."/>
            <person name="Pfister S."/>
            <person name="Riley R."/>
            <person name="Sitrit Y."/>
            <person name="Stielow J.B."/>
            <person name="Szollosi G."/>
            <person name="Zifcakova L."/>
            <person name="Stursova M."/>
            <person name="Spatafora J.W."/>
            <person name="Tedersoo L."/>
            <person name="Vaario L.M."/>
            <person name="Yamada A."/>
            <person name="Yan M."/>
            <person name="Wang P."/>
            <person name="Xu J."/>
            <person name="Bruns T."/>
            <person name="Baldrian P."/>
            <person name="Vilgalys R."/>
            <person name="Dunand C."/>
            <person name="Henrissat B."/>
            <person name="Grigoriev I.V."/>
            <person name="Hibbett D."/>
            <person name="Nagy L.G."/>
            <person name="Martin F.M."/>
        </authorList>
    </citation>
    <scope>NUCLEOTIDE SEQUENCE</scope>
    <source>
        <strain evidence="7">BED1</strain>
    </source>
</reference>
<evidence type="ECO:0000256" key="1">
    <source>
        <dbReference type="ARBA" id="ARBA00002355"/>
    </source>
</evidence>
<name>A0AAD4C2V5_BOLED</name>
<keyword evidence="8" id="KW-1185">Reference proteome</keyword>
<evidence type="ECO:0000313" key="8">
    <source>
        <dbReference type="Proteomes" id="UP001194468"/>
    </source>
</evidence>
<accession>A0AAD4C2V5</accession>
<comment type="function">
    <text evidence="1 5">Component of the RIX1 complex required for processing of ITS2 sequences from 35S pre-rRNA.</text>
</comment>
<comment type="similarity">
    <text evidence="3 5">Belongs to the IPI1/TEX10 family.</text>
</comment>
<reference evidence="7" key="1">
    <citation type="submission" date="2019-10" db="EMBL/GenBank/DDBJ databases">
        <authorList>
            <consortium name="DOE Joint Genome Institute"/>
            <person name="Kuo A."/>
            <person name="Miyauchi S."/>
            <person name="Kiss E."/>
            <person name="Drula E."/>
            <person name="Kohler A."/>
            <person name="Sanchez-Garcia M."/>
            <person name="Andreopoulos B."/>
            <person name="Barry K.W."/>
            <person name="Bonito G."/>
            <person name="Buee M."/>
            <person name="Carver A."/>
            <person name="Chen C."/>
            <person name="Cichocki N."/>
            <person name="Clum A."/>
            <person name="Culley D."/>
            <person name="Crous P.W."/>
            <person name="Fauchery L."/>
            <person name="Girlanda M."/>
            <person name="Hayes R."/>
            <person name="Keri Z."/>
            <person name="LaButti K."/>
            <person name="Lipzen A."/>
            <person name="Lombard V."/>
            <person name="Magnuson J."/>
            <person name="Maillard F."/>
            <person name="Morin E."/>
            <person name="Murat C."/>
            <person name="Nolan M."/>
            <person name="Ohm R."/>
            <person name="Pangilinan J."/>
            <person name="Pereira M."/>
            <person name="Perotto S."/>
            <person name="Peter M."/>
            <person name="Riley R."/>
            <person name="Sitrit Y."/>
            <person name="Stielow B."/>
            <person name="Szollosi G."/>
            <person name="Zifcakova L."/>
            <person name="Stursova M."/>
            <person name="Spatafora J.W."/>
            <person name="Tedersoo L."/>
            <person name="Vaario L.-M."/>
            <person name="Yamada A."/>
            <person name="Yan M."/>
            <person name="Wang P."/>
            <person name="Xu J."/>
            <person name="Bruns T."/>
            <person name="Baldrian P."/>
            <person name="Vilgalys R."/>
            <person name="Henrissat B."/>
            <person name="Grigoriev I.V."/>
            <person name="Hibbett D."/>
            <person name="Nagy L.G."/>
            <person name="Martin F.M."/>
        </authorList>
    </citation>
    <scope>NUCLEOTIDE SEQUENCE</scope>
    <source>
        <strain evidence="7">BED1</strain>
    </source>
</reference>
<evidence type="ECO:0000259" key="6">
    <source>
        <dbReference type="Pfam" id="PF12333"/>
    </source>
</evidence>
<dbReference type="SUPFAM" id="SSF48371">
    <property type="entry name" value="ARM repeat"/>
    <property type="match status" value="1"/>
</dbReference>
<dbReference type="GO" id="GO:0006364">
    <property type="term" value="P:rRNA processing"/>
    <property type="evidence" value="ECO:0007669"/>
    <property type="project" value="UniProtKB-UniRule"/>
</dbReference>
<keyword evidence="5" id="KW-0690">Ribosome biogenesis</keyword>
<comment type="subunit">
    <text evidence="5">Component of the RIX1 complex.</text>
</comment>
<dbReference type="InterPro" id="IPR011989">
    <property type="entry name" value="ARM-like"/>
</dbReference>
<evidence type="ECO:0000256" key="3">
    <source>
        <dbReference type="ARBA" id="ARBA00006427"/>
    </source>
</evidence>
<dbReference type="Pfam" id="PF12333">
    <property type="entry name" value="Ipi1_N"/>
    <property type="match status" value="1"/>
</dbReference>
<dbReference type="InterPro" id="IPR016024">
    <property type="entry name" value="ARM-type_fold"/>
</dbReference>
<dbReference type="PANTHER" id="PTHR16056">
    <property type="entry name" value="REGULATOR OF MICROTUBULE DYNAMICS PROTEIN"/>
    <property type="match status" value="1"/>
</dbReference>
<dbReference type="Gene3D" id="1.25.10.10">
    <property type="entry name" value="Leucine-rich Repeat Variant"/>
    <property type="match status" value="1"/>
</dbReference>
<dbReference type="AlphaFoldDB" id="A0AAD4C2V5"/>
<feature type="domain" description="Pre-rRNA-processing protein Ipi1 N-terminal" evidence="6">
    <location>
        <begin position="140"/>
        <end position="244"/>
    </location>
</feature>
<evidence type="ECO:0000256" key="5">
    <source>
        <dbReference type="RuleBase" id="RU368021"/>
    </source>
</evidence>
<gene>
    <name evidence="7" type="ORF">L210DRAFT_3474344</name>
</gene>
<keyword evidence="4 5" id="KW-0539">Nucleus</keyword>
<evidence type="ECO:0000313" key="7">
    <source>
        <dbReference type="EMBL" id="KAF8446015.1"/>
    </source>
</evidence>
<organism evidence="7 8">
    <name type="scientific">Boletus edulis BED1</name>
    <dbReference type="NCBI Taxonomy" id="1328754"/>
    <lineage>
        <taxon>Eukaryota</taxon>
        <taxon>Fungi</taxon>
        <taxon>Dikarya</taxon>
        <taxon>Basidiomycota</taxon>
        <taxon>Agaricomycotina</taxon>
        <taxon>Agaricomycetes</taxon>
        <taxon>Agaricomycetidae</taxon>
        <taxon>Boletales</taxon>
        <taxon>Boletineae</taxon>
        <taxon>Boletaceae</taxon>
        <taxon>Boletoideae</taxon>
        <taxon>Boletus</taxon>
    </lineage>
</organism>
<dbReference type="EMBL" id="WHUW01000005">
    <property type="protein sequence ID" value="KAF8446015.1"/>
    <property type="molecule type" value="Genomic_DNA"/>
</dbReference>
<dbReference type="GO" id="GO:0005634">
    <property type="term" value="C:nucleus"/>
    <property type="evidence" value="ECO:0007669"/>
    <property type="project" value="UniProtKB-SubCell"/>
</dbReference>
<dbReference type="GO" id="GO:0120330">
    <property type="term" value="C:rixosome complex"/>
    <property type="evidence" value="ECO:0007669"/>
    <property type="project" value="UniProtKB-UniRule"/>
</dbReference>
<proteinExistence type="inferred from homology"/>
<evidence type="ECO:0000256" key="4">
    <source>
        <dbReference type="ARBA" id="ARBA00023242"/>
    </source>
</evidence>
<dbReference type="PANTHER" id="PTHR16056:SF2">
    <property type="entry name" value="TESTIS-EXPRESSED PROTEIN 10"/>
    <property type="match status" value="1"/>
</dbReference>